<dbReference type="AlphaFoldDB" id="A0A165NZY3"/>
<accession>A0A165NZY3</accession>
<evidence type="ECO:0000259" key="1">
    <source>
        <dbReference type="PROSITE" id="PS51782"/>
    </source>
</evidence>
<gene>
    <name evidence="2" type="ORF">AWM68_16045</name>
</gene>
<reference evidence="3" key="1">
    <citation type="submission" date="2016-01" db="EMBL/GenBank/DDBJ databases">
        <title>Draft genome of Chromobacterium sp. F49.</title>
        <authorList>
            <person name="Hong K.W."/>
        </authorList>
    </citation>
    <scope>NUCLEOTIDE SEQUENCE [LARGE SCALE GENOMIC DNA]</scope>
    <source>
        <strain evidence="3">P7IIIA</strain>
    </source>
</reference>
<dbReference type="OrthoDB" id="2691912at2"/>
<proteinExistence type="predicted"/>
<protein>
    <recommendedName>
        <fullName evidence="1">LysM domain-containing protein</fullName>
    </recommendedName>
</protein>
<evidence type="ECO:0000313" key="3">
    <source>
        <dbReference type="Proteomes" id="UP000076567"/>
    </source>
</evidence>
<dbReference type="PROSITE" id="PS51782">
    <property type="entry name" value="LYSM"/>
    <property type="match status" value="1"/>
</dbReference>
<dbReference type="InterPro" id="IPR036779">
    <property type="entry name" value="LysM_dom_sf"/>
</dbReference>
<feature type="domain" description="LysM" evidence="1">
    <location>
        <begin position="49"/>
        <end position="101"/>
    </location>
</feature>
<dbReference type="SMART" id="SM00257">
    <property type="entry name" value="LysM"/>
    <property type="match status" value="1"/>
</dbReference>
<dbReference type="RefSeq" id="WP_066237522.1">
    <property type="nucleotide sequence ID" value="NZ_LRFC01000002.1"/>
</dbReference>
<sequence length="109" mass="12281">MKRFLRACAIMLILYVVAYDLKIGTLPQSTSANANAEIKTEKKQNKSYEAYEVKPGETLISVVEKLNTSGNYSIVSMIKDFKSLNPGVNPENIQLGKSYKFPLYNKVDR</sequence>
<dbReference type="Proteomes" id="UP000076567">
    <property type="component" value="Unassembled WGS sequence"/>
</dbReference>
<dbReference type="CDD" id="cd00118">
    <property type="entry name" value="LysM"/>
    <property type="match status" value="1"/>
</dbReference>
<dbReference type="EMBL" id="LRFC01000002">
    <property type="protein sequence ID" value="KZE68389.1"/>
    <property type="molecule type" value="Genomic_DNA"/>
</dbReference>
<evidence type="ECO:0000313" key="2">
    <source>
        <dbReference type="EMBL" id="KZE68389.1"/>
    </source>
</evidence>
<organism evidence="2 3">
    <name type="scientific">Fictibacillus phosphorivorans</name>
    <dbReference type="NCBI Taxonomy" id="1221500"/>
    <lineage>
        <taxon>Bacteria</taxon>
        <taxon>Bacillati</taxon>
        <taxon>Bacillota</taxon>
        <taxon>Bacilli</taxon>
        <taxon>Bacillales</taxon>
        <taxon>Fictibacillaceae</taxon>
        <taxon>Fictibacillus</taxon>
    </lineage>
</organism>
<name>A0A165NZY3_9BACL</name>
<comment type="caution">
    <text evidence="2">The sequence shown here is derived from an EMBL/GenBank/DDBJ whole genome shotgun (WGS) entry which is preliminary data.</text>
</comment>
<keyword evidence="3" id="KW-1185">Reference proteome</keyword>
<dbReference type="InterPro" id="IPR018392">
    <property type="entry name" value="LysM"/>
</dbReference>
<dbReference type="Gene3D" id="3.10.350.10">
    <property type="entry name" value="LysM domain"/>
    <property type="match status" value="1"/>
</dbReference>